<keyword evidence="4" id="KW-0633">Potassium transport</keyword>
<protein>
    <submittedName>
        <fullName evidence="18">BTB domain-containing protein</fullName>
    </submittedName>
</protein>
<dbReference type="GO" id="GO:0008076">
    <property type="term" value="C:voltage-gated potassium channel complex"/>
    <property type="evidence" value="ECO:0007669"/>
    <property type="project" value="InterPro"/>
</dbReference>
<reference evidence="16 17" key="2">
    <citation type="submission" date="2018-11" db="EMBL/GenBank/DDBJ databases">
        <authorList>
            <consortium name="Pathogen Informatics"/>
        </authorList>
    </citation>
    <scope>NUCLEOTIDE SEQUENCE [LARGE SCALE GENOMIC DNA]</scope>
</reference>
<dbReference type="PRINTS" id="PR01491">
    <property type="entry name" value="KVCHANNEL"/>
</dbReference>
<feature type="domain" description="Potassium channel tetramerisation-type BTB" evidence="15">
    <location>
        <begin position="32"/>
        <end position="111"/>
    </location>
</feature>
<evidence type="ECO:0000256" key="10">
    <source>
        <dbReference type="ARBA" id="ARBA00023065"/>
    </source>
</evidence>
<dbReference type="SUPFAM" id="SSF54695">
    <property type="entry name" value="POZ domain"/>
    <property type="match status" value="1"/>
</dbReference>
<evidence type="ECO:0000313" key="18">
    <source>
        <dbReference type="WBParaSite" id="TCNE_0001416401-mRNA-1"/>
    </source>
</evidence>
<keyword evidence="6" id="KW-0631">Potassium channel</keyword>
<dbReference type="EMBL" id="UYWY01022099">
    <property type="protein sequence ID" value="VDM45485.1"/>
    <property type="molecule type" value="Genomic_DNA"/>
</dbReference>
<evidence type="ECO:0000256" key="13">
    <source>
        <dbReference type="SAM" id="Phobius"/>
    </source>
</evidence>
<evidence type="ECO:0000256" key="4">
    <source>
        <dbReference type="ARBA" id="ARBA00022538"/>
    </source>
</evidence>
<dbReference type="SUPFAM" id="SSF81324">
    <property type="entry name" value="Voltage-gated potassium channels"/>
    <property type="match status" value="1"/>
</dbReference>
<dbReference type="InterPro" id="IPR027359">
    <property type="entry name" value="Volt_channel_dom_sf"/>
</dbReference>
<keyword evidence="11 13" id="KW-0472">Membrane</keyword>
<keyword evidence="7" id="KW-0851">Voltage-gated channel</keyword>
<dbReference type="GO" id="GO:0051260">
    <property type="term" value="P:protein homooligomerization"/>
    <property type="evidence" value="ECO:0007669"/>
    <property type="project" value="InterPro"/>
</dbReference>
<dbReference type="InterPro" id="IPR005821">
    <property type="entry name" value="Ion_trans_dom"/>
</dbReference>
<dbReference type="GO" id="GO:0001508">
    <property type="term" value="P:action potential"/>
    <property type="evidence" value="ECO:0007669"/>
    <property type="project" value="TreeGrafter"/>
</dbReference>
<keyword evidence="2" id="KW-0813">Transport</keyword>
<dbReference type="FunFam" id="1.10.287.70:FF:000005">
    <property type="entry name" value="potassium voltage-gated channel subfamily G member 1"/>
    <property type="match status" value="1"/>
</dbReference>
<evidence type="ECO:0000259" key="15">
    <source>
        <dbReference type="Pfam" id="PF02214"/>
    </source>
</evidence>
<keyword evidence="12" id="KW-0407">Ion channel</keyword>
<gene>
    <name evidence="16" type="ORF">TCNE_LOCUS14164</name>
</gene>
<proteinExistence type="predicted"/>
<keyword evidence="5 13" id="KW-0812">Transmembrane</keyword>
<dbReference type="Proteomes" id="UP000050794">
    <property type="component" value="Unassembled WGS sequence"/>
</dbReference>
<dbReference type="InterPro" id="IPR028325">
    <property type="entry name" value="VG_K_chnl"/>
</dbReference>
<dbReference type="CDD" id="cd18317">
    <property type="entry name" value="BTB_POZ_Kv"/>
    <property type="match status" value="1"/>
</dbReference>
<keyword evidence="10" id="KW-0406">Ion transport</keyword>
<evidence type="ECO:0000313" key="16">
    <source>
        <dbReference type="EMBL" id="VDM45485.1"/>
    </source>
</evidence>
<dbReference type="InterPro" id="IPR011333">
    <property type="entry name" value="SKP1/BTB/POZ_sf"/>
</dbReference>
<dbReference type="InterPro" id="IPR003968">
    <property type="entry name" value="K_chnl_volt-dep_Kv"/>
</dbReference>
<name>A0A183V094_TOXCA</name>
<evidence type="ECO:0000256" key="8">
    <source>
        <dbReference type="ARBA" id="ARBA00022958"/>
    </source>
</evidence>
<evidence type="ECO:0000256" key="7">
    <source>
        <dbReference type="ARBA" id="ARBA00022882"/>
    </source>
</evidence>
<dbReference type="AlphaFoldDB" id="A0A183V094"/>
<keyword evidence="8" id="KW-0630">Potassium</keyword>
<evidence type="ECO:0000256" key="12">
    <source>
        <dbReference type="ARBA" id="ARBA00023303"/>
    </source>
</evidence>
<feature type="domain" description="Ion transport" evidence="14">
    <location>
        <begin position="216"/>
        <end position="445"/>
    </location>
</feature>
<dbReference type="Gene3D" id="3.30.710.10">
    <property type="entry name" value="Potassium Channel Kv1.1, Chain A"/>
    <property type="match status" value="1"/>
</dbReference>
<accession>A0A183V094</accession>
<evidence type="ECO:0000256" key="3">
    <source>
        <dbReference type="ARBA" id="ARBA00022475"/>
    </source>
</evidence>
<dbReference type="PANTHER" id="PTHR11537">
    <property type="entry name" value="VOLTAGE-GATED POTASSIUM CHANNEL"/>
    <property type="match status" value="1"/>
</dbReference>
<dbReference type="GO" id="GO:0005251">
    <property type="term" value="F:delayed rectifier potassium channel activity"/>
    <property type="evidence" value="ECO:0007669"/>
    <property type="project" value="TreeGrafter"/>
</dbReference>
<keyword evidence="9 13" id="KW-1133">Transmembrane helix</keyword>
<feature type="transmembrane region" description="Helical" evidence="13">
    <location>
        <begin position="355"/>
        <end position="376"/>
    </location>
</feature>
<comment type="subcellular location">
    <subcellularLocation>
        <location evidence="1">Cell membrane</location>
        <topology evidence="1">Multi-pass membrane protein</topology>
    </subcellularLocation>
</comment>
<evidence type="ECO:0000256" key="9">
    <source>
        <dbReference type="ARBA" id="ARBA00022989"/>
    </source>
</evidence>
<dbReference type="PRINTS" id="PR01494">
    <property type="entry name" value="KV9CHANNEL"/>
</dbReference>
<dbReference type="Gene3D" id="1.20.120.350">
    <property type="entry name" value="Voltage-gated potassium channels. Chain C"/>
    <property type="match status" value="1"/>
</dbReference>
<keyword evidence="3" id="KW-1003">Cell membrane</keyword>
<dbReference type="Pfam" id="PF02214">
    <property type="entry name" value="BTB_2"/>
    <property type="match status" value="1"/>
</dbReference>
<dbReference type="WBParaSite" id="TCNE_0001416401-mRNA-1">
    <property type="protein sequence ID" value="TCNE_0001416401-mRNA-1"/>
    <property type="gene ID" value="TCNE_0001416401"/>
</dbReference>
<evidence type="ECO:0000256" key="11">
    <source>
        <dbReference type="ARBA" id="ARBA00023136"/>
    </source>
</evidence>
<organism evidence="17 18">
    <name type="scientific">Toxocara canis</name>
    <name type="common">Canine roundworm</name>
    <dbReference type="NCBI Taxonomy" id="6265"/>
    <lineage>
        <taxon>Eukaryota</taxon>
        <taxon>Metazoa</taxon>
        <taxon>Ecdysozoa</taxon>
        <taxon>Nematoda</taxon>
        <taxon>Chromadorea</taxon>
        <taxon>Rhabditida</taxon>
        <taxon>Spirurina</taxon>
        <taxon>Ascaridomorpha</taxon>
        <taxon>Ascaridoidea</taxon>
        <taxon>Toxocaridae</taxon>
        <taxon>Toxocara</taxon>
    </lineage>
</organism>
<dbReference type="InterPro" id="IPR003131">
    <property type="entry name" value="T1-type_BTB"/>
</dbReference>
<feature type="transmembrane region" description="Helical" evidence="13">
    <location>
        <begin position="417"/>
        <end position="437"/>
    </location>
</feature>
<dbReference type="InterPro" id="IPR003971">
    <property type="entry name" value="K_chnl_volt-dep_Kv5/Kv9"/>
</dbReference>
<dbReference type="PANTHER" id="PTHR11537:SF271">
    <property type="entry name" value="BTB DOMAIN-CONTAINING PROTEIN"/>
    <property type="match status" value="1"/>
</dbReference>
<dbReference type="Gene3D" id="1.10.287.70">
    <property type="match status" value="1"/>
</dbReference>
<evidence type="ECO:0000256" key="6">
    <source>
        <dbReference type="ARBA" id="ARBA00022826"/>
    </source>
</evidence>
<dbReference type="PRINTS" id="PR00169">
    <property type="entry name" value="KCHANNEL"/>
</dbReference>
<evidence type="ECO:0000313" key="17">
    <source>
        <dbReference type="Proteomes" id="UP000050794"/>
    </source>
</evidence>
<feature type="transmembrane region" description="Helical" evidence="13">
    <location>
        <begin position="388"/>
        <end position="405"/>
    </location>
</feature>
<evidence type="ECO:0000256" key="2">
    <source>
        <dbReference type="ARBA" id="ARBA00022448"/>
    </source>
</evidence>
<evidence type="ECO:0000259" key="14">
    <source>
        <dbReference type="Pfam" id="PF00520"/>
    </source>
</evidence>
<keyword evidence="17" id="KW-1185">Reference proteome</keyword>
<evidence type="ECO:0000256" key="5">
    <source>
        <dbReference type="ARBA" id="ARBA00022692"/>
    </source>
</evidence>
<dbReference type="Pfam" id="PF00520">
    <property type="entry name" value="Ion_trans"/>
    <property type="match status" value="1"/>
</dbReference>
<sequence>MSHTKTNVVGWNRFFCQVQSFHNSTFQVRNRHDNGRLAHFCSLSHNDRLRECDAYFDSTQEYYFERSPIIFEYVIDFYTTGRLHRPMDVCPIRVRYELDYWRIPMHFLARCCRYDDDSGIFKKEDSMFSTSEQAMCIIMRFTSLRIIRILYFIELIACPFKRWLTEGRRELYLEMSCPPSAFKEVCLGKQRLALWTLFENPRSSNSAKCLSLISAIFLLLSLADLILCSMPELQDEHQDPHWTLIYLEARPLDDNCMAWFTFEYIIRLIVNPRKCAFFKSPLNVIDLMTILPFYAEECLPLVGIVKAVELRNIRGAMVVIRVMRLARVARIFKLARYSTGLRAFGETMRKSAAELSMLGMFLLTGIMLFSTAIYFFERDEQNSKFYSIPAACWWCVITMTTVGYGDLVPLTAGGKVVAALASVCGIIVLAFPISMIIDKFAESTAIWSNENNDRSSIDERQRNRHRSRRYLF</sequence>
<reference evidence="18" key="1">
    <citation type="submission" date="2016-06" db="UniProtKB">
        <authorList>
            <consortium name="WormBaseParasite"/>
        </authorList>
    </citation>
    <scope>IDENTIFICATION</scope>
</reference>
<evidence type="ECO:0000256" key="1">
    <source>
        <dbReference type="ARBA" id="ARBA00004651"/>
    </source>
</evidence>